<comment type="caution">
    <text evidence="1">The sequence shown here is derived from an EMBL/GenBank/DDBJ whole genome shotgun (WGS) entry which is preliminary data.</text>
</comment>
<evidence type="ECO:0000313" key="2">
    <source>
        <dbReference type="Proteomes" id="UP000314294"/>
    </source>
</evidence>
<protein>
    <submittedName>
        <fullName evidence="1">Uncharacterized protein</fullName>
    </submittedName>
</protein>
<evidence type="ECO:0000313" key="1">
    <source>
        <dbReference type="EMBL" id="TNN53439.1"/>
    </source>
</evidence>
<reference evidence="1 2" key="1">
    <citation type="submission" date="2019-03" db="EMBL/GenBank/DDBJ databases">
        <title>First draft genome of Liparis tanakae, snailfish: a comprehensive survey of snailfish specific genes.</title>
        <authorList>
            <person name="Kim W."/>
            <person name="Song I."/>
            <person name="Jeong J.-H."/>
            <person name="Kim D."/>
            <person name="Kim S."/>
            <person name="Ryu S."/>
            <person name="Song J.Y."/>
            <person name="Lee S.K."/>
        </authorList>
    </citation>
    <scope>NUCLEOTIDE SEQUENCE [LARGE SCALE GENOMIC DNA]</scope>
    <source>
        <tissue evidence="1">Muscle</tissue>
    </source>
</reference>
<dbReference type="Proteomes" id="UP000314294">
    <property type="component" value="Unassembled WGS sequence"/>
</dbReference>
<proteinExistence type="predicted"/>
<gene>
    <name evidence="1" type="ORF">EYF80_036349</name>
</gene>
<dbReference type="AlphaFoldDB" id="A0A4Z2GJH9"/>
<accession>A0A4Z2GJH9</accession>
<keyword evidence="2" id="KW-1185">Reference proteome</keyword>
<sequence>MVCVSYSLTVQEGLVFFFSSSASSIALTSTNRGFLFTLDANQKRLKEKREPRDTRTTLTCGPYLGVDSVLPLLLTGQHRAHLEHAVCGRQHPHVQLEELLRTVVVGQNRDVHPACVAASTLSLRPAAHGSLRDANTLRPAGGAVVKVTQGRRP</sequence>
<dbReference type="EMBL" id="SRLO01000516">
    <property type="protein sequence ID" value="TNN53439.1"/>
    <property type="molecule type" value="Genomic_DNA"/>
</dbReference>
<name>A0A4Z2GJH9_9TELE</name>
<organism evidence="1 2">
    <name type="scientific">Liparis tanakae</name>
    <name type="common">Tanaka's snailfish</name>
    <dbReference type="NCBI Taxonomy" id="230148"/>
    <lineage>
        <taxon>Eukaryota</taxon>
        <taxon>Metazoa</taxon>
        <taxon>Chordata</taxon>
        <taxon>Craniata</taxon>
        <taxon>Vertebrata</taxon>
        <taxon>Euteleostomi</taxon>
        <taxon>Actinopterygii</taxon>
        <taxon>Neopterygii</taxon>
        <taxon>Teleostei</taxon>
        <taxon>Neoteleostei</taxon>
        <taxon>Acanthomorphata</taxon>
        <taxon>Eupercaria</taxon>
        <taxon>Perciformes</taxon>
        <taxon>Cottioidei</taxon>
        <taxon>Cottales</taxon>
        <taxon>Liparidae</taxon>
        <taxon>Liparis</taxon>
    </lineage>
</organism>